<evidence type="ECO:0000256" key="1">
    <source>
        <dbReference type="SAM" id="MobiDB-lite"/>
    </source>
</evidence>
<dbReference type="RefSeq" id="WP_313542667.1">
    <property type="nucleotide sequence ID" value="NZ_CP134880.1"/>
</dbReference>
<dbReference type="EMBL" id="CP134880">
    <property type="protein sequence ID" value="WNM26766.1"/>
    <property type="molecule type" value="Genomic_DNA"/>
</dbReference>
<sequence>MTMALGVLLASPVAAAAVESPQIVSLSPATAVAGSVVTVLGSGLDPSFVTVAAVNGVAAEVVGGTDTALQITVPTAAGSGLISVTNSEGTAVADTDLFIAPSGVTADQVTVAQRTTVGAAVPVALPAAGQVGLLTVPAVAGDRIAVDVTGSTFGNSTSYAQVSVIAPDGSLVVAPTGFASAGVFIEPVVATLDGTYTVLIDPQGTRTGSASVTVYDVPADVVVPAVAGGEAVSVATSTAGQNASVVFAGTAGQRVSVTLSDSTFGTSSTSVQVLDPEGSVVTSTSFTSTSTYIDTLTLPADGDYTIALNPSRAITGTVDVQVADASSAVIAGAADGSNITVTTSTPGQDGEVSFDAAAGDRIAVRTSWTTFGSTSATMVRLSLVSPSGVTVIPLTAQGSNYFIEPVTLPETGTYRLVVNPPGSQTGSVGLNLYTVPADPVVPTTTSGDPVTLTTATAGQNASVVFAGTAGQRISLTFTGSTFGTSSNAVKILRPDGTILSSATLKTTSLYLGVFTLPSDGDYTVVVDPYRNVTGHVTIKVFDVPPNPTYEYTVDDAPLAIEAAAPGQYLTITTQLTAGQTYGFADYGAPGTRSVVIWSDAGTLALSKTFTTTNASATFTAATTGTYTVTVSPQTPVYGAWHMTIFDRVAAPLVTLPPTETAWHTQDTFPVSWIASSTGETITGYAIAQDSSPTTEPTDLTTTTTSATMTFPEGDSWLHVRAVLADGTLGPVTHQQIHVDTQAPTLGALSSPTHPDPTSGYGEANVSLTWDAAEDATGIAGYSVDASQSFSGQPDAVVETDETTYTFSIPSTGLWYLRVRPIDLAGNVGAAQTYEVNVDVGAPAAPTVTASHQDGIASSQQTLVADFTSGDGDPVASWSAVVDQSPDTVPDPANGHAEPRLVQTLTPGTWWLHVIAGDTLGRWSSPTHLQVIVTEAGVVIMQPAQSWVWAETSINVACADGPDGLSLATIYSDGTTSIVGPLTADGSTCNATWDPTLTAGGDRIWPDGDYNLTVVDDTGEEVSDRVPVTVAVDSSAIDRLIADYRAGVINATQLVDLIVGGLDGDDSVPNHYASDASDGSITIEQLMQALALLDEEARQAALEALAGSTDAATQEPAPPLTRDSTDSSTSGLLTSMATSSTDTEPTCTTGVVTRTEHCWIQLDEFLITYRPTSVGVSDGYEGIPPLVQATYDALVYAKTTYQGMGFATTSEVVKVELVSGGLLKPGVGMTTSGSDNRTIQMNVSNMTSDPTTVYYLASHEYFHMVQYQYFNILDLLWSSPYWWMEATAEWAAHQVQEQPFYPGQRSPRYASQIGTFLSSSGQLAQANTSVLVPDGPEYGAFLLAEYLDEAFGGAEAIRWTWQRIGYHGLGVSPLNAIDDYVQSQGETYSESIEQFRLWNYILSDDGNYPDTAEAERIGYTDPDAKAGGRWRDRLTQVTGDGEEYRRITSAAGIDPETDDASGAATAAASNTAYLEIAVPAGVGGNVTLTVTRDASEDIFSDLDDTRASVIPVADYPQLCGDVQPLHRTAVDSPATGTTVDALQITFEVPAACDTVTLAITNTDKSGPPDHFNWTATVETTGYGLSNGTIDLGIGLNGAPIGSGVGLRLANDPDSEVLVQGCLCTSWGVADGTQSGWVNTTAGDYTQGALTHVDSDATATRVDVKSNLDDTLDIDLNYHASDSTYLYAVDVSVTRTATTATSGTVLFDYALDFDVPPFTFYESAVWEAQDSQPPSYVSIASRDGFHTGNPLTDPANVGTPIVWGETFGPYDQGAMVRLDLGDLDVGEMARFTIYVGVAPDEATAEAALETVPHSLSAQFNTDAEVALFAVGAPTHIPAIQNPPQVLP</sequence>
<dbReference type="Gene3D" id="2.60.120.380">
    <property type="match status" value="2"/>
</dbReference>
<protein>
    <recommendedName>
        <fullName evidence="4">IPT/TIG domain-containing protein</fullName>
    </recommendedName>
</protein>
<gene>
    <name evidence="3" type="ORF">RN607_11245</name>
</gene>
<keyword evidence="2" id="KW-0732">Signal</keyword>
<dbReference type="Gene3D" id="2.60.40.10">
    <property type="entry name" value="Immunoglobulins"/>
    <property type="match status" value="2"/>
</dbReference>
<dbReference type="InterPro" id="IPR014756">
    <property type="entry name" value="Ig_E-set"/>
</dbReference>
<organism evidence="3">
    <name type="scientific">Demequina capsici</name>
    <dbReference type="NCBI Taxonomy" id="3075620"/>
    <lineage>
        <taxon>Bacteria</taxon>
        <taxon>Bacillati</taxon>
        <taxon>Actinomycetota</taxon>
        <taxon>Actinomycetes</taxon>
        <taxon>Micrococcales</taxon>
        <taxon>Demequinaceae</taxon>
        <taxon>Demequina</taxon>
    </lineage>
</organism>
<evidence type="ECO:0000313" key="3">
    <source>
        <dbReference type="EMBL" id="WNM26766.1"/>
    </source>
</evidence>
<dbReference type="SUPFAM" id="SSF81296">
    <property type="entry name" value="E set domains"/>
    <property type="match status" value="1"/>
</dbReference>
<proteinExistence type="predicted"/>
<dbReference type="Proteomes" id="UP001303408">
    <property type="component" value="Chromosome"/>
</dbReference>
<feature type="region of interest" description="Disordered" evidence="1">
    <location>
        <begin position="1104"/>
        <end position="1147"/>
    </location>
</feature>
<dbReference type="KEGG" id="dcp:RN607_11245"/>
<evidence type="ECO:0008006" key="4">
    <source>
        <dbReference type="Google" id="ProtNLM"/>
    </source>
</evidence>
<reference evidence="3" key="1">
    <citation type="submission" date="2023-09" db="EMBL/GenBank/DDBJ databases">
        <title>Demequina sp. a novel bacteria isolated from Capsicum annuum.</title>
        <authorList>
            <person name="Humaira Z."/>
            <person name="Lee J."/>
            <person name="Cho D."/>
        </authorList>
    </citation>
    <scope>NUCLEOTIDE SEQUENCE</scope>
    <source>
        <strain evidence="3">PMTSA13</strain>
    </source>
</reference>
<dbReference type="GO" id="GO:0005975">
    <property type="term" value="P:carbohydrate metabolic process"/>
    <property type="evidence" value="ECO:0007669"/>
    <property type="project" value="UniProtKB-ARBA"/>
</dbReference>
<evidence type="ECO:0000256" key="2">
    <source>
        <dbReference type="SAM" id="SignalP"/>
    </source>
</evidence>
<accession>A0AA96F9P8</accession>
<feature type="chain" id="PRO_5041635012" description="IPT/TIG domain-containing protein" evidence="2">
    <location>
        <begin position="17"/>
        <end position="1845"/>
    </location>
</feature>
<name>A0AA96F9P8_9MICO</name>
<dbReference type="InterPro" id="IPR013783">
    <property type="entry name" value="Ig-like_fold"/>
</dbReference>
<feature type="compositionally biased region" description="Low complexity" evidence="1">
    <location>
        <begin position="1119"/>
        <end position="1147"/>
    </location>
</feature>
<feature type="signal peptide" evidence="2">
    <location>
        <begin position="1"/>
        <end position="16"/>
    </location>
</feature>